<dbReference type="EMBL" id="BAABBP010000003">
    <property type="protein sequence ID" value="GAA3984861.1"/>
    <property type="molecule type" value="Genomic_DNA"/>
</dbReference>
<comment type="caution">
    <text evidence="3">The sequence shown here is derived from an EMBL/GenBank/DDBJ whole genome shotgun (WGS) entry which is preliminary data.</text>
</comment>
<reference evidence="4" key="1">
    <citation type="journal article" date="2019" name="Int. J. Syst. Evol. Microbiol.">
        <title>The Global Catalogue of Microorganisms (GCM) 10K type strain sequencing project: providing services to taxonomists for standard genome sequencing and annotation.</title>
        <authorList>
            <consortium name="The Broad Institute Genomics Platform"/>
            <consortium name="The Broad Institute Genome Sequencing Center for Infectious Disease"/>
            <person name="Wu L."/>
            <person name="Ma J."/>
        </authorList>
    </citation>
    <scope>NUCLEOTIDE SEQUENCE [LARGE SCALE GENOMIC DNA]</scope>
    <source>
        <strain evidence="4">JCM 17561</strain>
    </source>
</reference>
<accession>A0ABP7QPP2</accession>
<keyword evidence="2" id="KW-0732">Signal</keyword>
<dbReference type="Proteomes" id="UP001501627">
    <property type="component" value="Unassembled WGS sequence"/>
</dbReference>
<dbReference type="InterPro" id="IPR012899">
    <property type="entry name" value="LTXXQ"/>
</dbReference>
<evidence type="ECO:0000313" key="4">
    <source>
        <dbReference type="Proteomes" id="UP001501627"/>
    </source>
</evidence>
<proteinExistence type="predicted"/>
<dbReference type="Pfam" id="PF07813">
    <property type="entry name" value="LTXXQ"/>
    <property type="match status" value="1"/>
</dbReference>
<dbReference type="RefSeq" id="WP_103044039.1">
    <property type="nucleotide sequence ID" value="NZ_BAABBP010000003.1"/>
</dbReference>
<gene>
    <name evidence="3" type="ORF">GCM10022279_05060</name>
</gene>
<feature type="region of interest" description="Disordered" evidence="1">
    <location>
        <begin position="159"/>
        <end position="202"/>
    </location>
</feature>
<evidence type="ECO:0000256" key="1">
    <source>
        <dbReference type="SAM" id="MobiDB-lite"/>
    </source>
</evidence>
<keyword evidence="4" id="KW-1185">Reference proteome</keyword>
<feature type="compositionally biased region" description="Low complexity" evidence="1">
    <location>
        <begin position="193"/>
        <end position="202"/>
    </location>
</feature>
<feature type="chain" id="PRO_5045156666" description="LTXXQ motif family protein" evidence="2">
    <location>
        <begin position="28"/>
        <end position="202"/>
    </location>
</feature>
<name>A0ABP7QPP2_9BURK</name>
<organism evidence="3 4">
    <name type="scientific">Comamonas faecalis</name>
    <dbReference type="NCBI Taxonomy" id="1387849"/>
    <lineage>
        <taxon>Bacteria</taxon>
        <taxon>Pseudomonadati</taxon>
        <taxon>Pseudomonadota</taxon>
        <taxon>Betaproteobacteria</taxon>
        <taxon>Burkholderiales</taxon>
        <taxon>Comamonadaceae</taxon>
        <taxon>Comamonas</taxon>
    </lineage>
</organism>
<evidence type="ECO:0000256" key="2">
    <source>
        <dbReference type="SAM" id="SignalP"/>
    </source>
</evidence>
<feature type="region of interest" description="Disordered" evidence="1">
    <location>
        <begin position="33"/>
        <end position="52"/>
    </location>
</feature>
<sequence length="202" mass="22442">MIRFTKTTLVASLASALMVLGAAPTMAAPAADGAAAVQQDKPPRAERQQRRALTPEQRQQAMAQRMDAFKQKLQITPQQQGAWDAFVQAMQPSQHARIERQDLRKLTTPERVDHMRALRAQQGADADRRGDALKTLYAALTPDQQKTLDEQGNRWMAKDHRGSEHRGHAMKHHRGDHQGWKGHGPRHTPQPAPQGAAGQPNT</sequence>
<protein>
    <recommendedName>
        <fullName evidence="5">LTXXQ motif family protein</fullName>
    </recommendedName>
</protein>
<feature type="signal peptide" evidence="2">
    <location>
        <begin position="1"/>
        <end position="27"/>
    </location>
</feature>
<evidence type="ECO:0000313" key="3">
    <source>
        <dbReference type="EMBL" id="GAA3984861.1"/>
    </source>
</evidence>
<evidence type="ECO:0008006" key="5">
    <source>
        <dbReference type="Google" id="ProtNLM"/>
    </source>
</evidence>